<dbReference type="PANTHER" id="PTHR45569">
    <property type="entry name" value="SENSOR PROTEIN KDPD"/>
    <property type="match status" value="1"/>
</dbReference>
<sequence>MEDHTVFRSFSDKKSPRKSFRLKPPFTRHAISILICAACMLCATLASFLYQHIVPDNHANVALFYILALVIIARWTVGYGYGIACTLFSVIAINYLFTYPYYTLNFTLTGYPITFLLMSGITLILCTMTSHMTIQSEMIAEREKRLAEAEMEKMRANLLRAISHDLRTPLTGIIGNSSLFLESQNDLSSTEQRTIMTNIYEDSNWLLNMVENLLSVTRIQGDSLSINTTKEPVEEVVGEALEKLKKRYPDAAIRVKIPEEFLMIPMDAVLIEQVTINLLENAIVHSGSILPIDFIVEDHPEHVSFIVRDYGKGLSEEKLQNLFETGTYNNSRSSDSRKGMGIGLSICKTIITAHHGTLSGRNHADGAEFCFTLPKVGAVASEK</sequence>
<dbReference type="InterPro" id="IPR005467">
    <property type="entry name" value="His_kinase_dom"/>
</dbReference>
<proteinExistence type="predicted"/>
<dbReference type="Pfam" id="PF02518">
    <property type="entry name" value="HATPase_c"/>
    <property type="match status" value="1"/>
</dbReference>
<dbReference type="Pfam" id="PF00512">
    <property type="entry name" value="HisKA"/>
    <property type="match status" value="1"/>
</dbReference>
<dbReference type="GO" id="GO:0005886">
    <property type="term" value="C:plasma membrane"/>
    <property type="evidence" value="ECO:0007669"/>
    <property type="project" value="TreeGrafter"/>
</dbReference>
<dbReference type="CDD" id="cd00082">
    <property type="entry name" value="HisKA"/>
    <property type="match status" value="1"/>
</dbReference>
<evidence type="ECO:0000256" key="6">
    <source>
        <dbReference type="ARBA" id="ARBA00022692"/>
    </source>
</evidence>
<accession>A0A7G9FTD4</accession>
<dbReference type="PROSITE" id="PS50109">
    <property type="entry name" value="HIS_KIN"/>
    <property type="match status" value="1"/>
</dbReference>
<keyword evidence="10 13" id="KW-1133">Transmembrane helix</keyword>
<dbReference type="SMART" id="SM00388">
    <property type="entry name" value="HisKA"/>
    <property type="match status" value="1"/>
</dbReference>
<keyword evidence="5" id="KW-0808">Transferase</keyword>
<dbReference type="InterPro" id="IPR036097">
    <property type="entry name" value="HisK_dim/P_sf"/>
</dbReference>
<dbReference type="InterPro" id="IPR025201">
    <property type="entry name" value="KdpD_TM"/>
</dbReference>
<keyword evidence="8" id="KW-0418">Kinase</keyword>
<evidence type="ECO:0000313" key="16">
    <source>
        <dbReference type="Proteomes" id="UP000515981"/>
    </source>
</evidence>
<evidence type="ECO:0000256" key="13">
    <source>
        <dbReference type="SAM" id="Phobius"/>
    </source>
</evidence>
<evidence type="ECO:0000256" key="2">
    <source>
        <dbReference type="ARBA" id="ARBA00004141"/>
    </source>
</evidence>
<keyword evidence="6 13" id="KW-0812">Transmembrane</keyword>
<comment type="subcellular location">
    <subcellularLocation>
        <location evidence="2">Membrane</location>
        <topology evidence="2">Multi-pass membrane protein</topology>
    </subcellularLocation>
</comment>
<reference evidence="15 16" key="1">
    <citation type="submission" date="2020-08" db="EMBL/GenBank/DDBJ databases">
        <authorList>
            <person name="Liu C."/>
            <person name="Sun Q."/>
        </authorList>
    </citation>
    <scope>NUCLEOTIDE SEQUENCE [LARGE SCALE GENOMIC DNA]</scope>
    <source>
        <strain evidence="15 16">NSJ-8</strain>
    </source>
</reference>
<keyword evidence="11" id="KW-0902">Two-component regulatory system</keyword>
<evidence type="ECO:0000256" key="1">
    <source>
        <dbReference type="ARBA" id="ARBA00000085"/>
    </source>
</evidence>
<dbReference type="PRINTS" id="PR00344">
    <property type="entry name" value="BCTRLSENSOR"/>
</dbReference>
<keyword evidence="4" id="KW-0597">Phosphoprotein</keyword>
<dbReference type="CDD" id="cd00075">
    <property type="entry name" value="HATPase"/>
    <property type="match status" value="1"/>
</dbReference>
<dbReference type="SUPFAM" id="SSF47384">
    <property type="entry name" value="Homodimeric domain of signal transducing histidine kinase"/>
    <property type="match status" value="1"/>
</dbReference>
<dbReference type="Gene3D" id="1.20.120.620">
    <property type="entry name" value="Backbone structure of the membrane domain of e. Coli histidine kinase receptor kdpd"/>
    <property type="match status" value="1"/>
</dbReference>
<evidence type="ECO:0000259" key="14">
    <source>
        <dbReference type="PROSITE" id="PS50109"/>
    </source>
</evidence>
<keyword evidence="12 13" id="KW-0472">Membrane</keyword>
<evidence type="ECO:0000256" key="4">
    <source>
        <dbReference type="ARBA" id="ARBA00022553"/>
    </source>
</evidence>
<dbReference type="SUPFAM" id="SSF55874">
    <property type="entry name" value="ATPase domain of HSP90 chaperone/DNA topoisomerase II/histidine kinase"/>
    <property type="match status" value="1"/>
</dbReference>
<keyword evidence="7" id="KW-0547">Nucleotide-binding</keyword>
<protein>
    <recommendedName>
        <fullName evidence="3">histidine kinase</fullName>
        <ecNumber evidence="3">2.7.13.3</ecNumber>
    </recommendedName>
</protein>
<dbReference type="Pfam" id="PF13493">
    <property type="entry name" value="DUF4118"/>
    <property type="match status" value="1"/>
</dbReference>
<evidence type="ECO:0000256" key="9">
    <source>
        <dbReference type="ARBA" id="ARBA00022840"/>
    </source>
</evidence>
<dbReference type="InterPro" id="IPR036890">
    <property type="entry name" value="HATPase_C_sf"/>
</dbReference>
<dbReference type="GO" id="GO:0005524">
    <property type="term" value="F:ATP binding"/>
    <property type="evidence" value="ECO:0007669"/>
    <property type="project" value="UniProtKB-KW"/>
</dbReference>
<dbReference type="SMART" id="SM00387">
    <property type="entry name" value="HATPase_c"/>
    <property type="match status" value="1"/>
</dbReference>
<keyword evidence="16" id="KW-1185">Reference proteome</keyword>
<gene>
    <name evidence="15" type="ORF">H9Q77_12040</name>
</gene>
<dbReference type="EMBL" id="CP060633">
    <property type="protein sequence ID" value="QNM01816.1"/>
    <property type="molecule type" value="Genomic_DNA"/>
</dbReference>
<comment type="catalytic activity">
    <reaction evidence="1">
        <text>ATP + protein L-histidine = ADP + protein N-phospho-L-histidine.</text>
        <dbReference type="EC" id="2.7.13.3"/>
    </reaction>
</comment>
<dbReference type="InterPro" id="IPR038318">
    <property type="entry name" value="KdpD_sf"/>
</dbReference>
<dbReference type="Proteomes" id="UP000515981">
    <property type="component" value="Chromosome"/>
</dbReference>
<organism evidence="15 16">
    <name type="scientific">Simiaoa sunii</name>
    <dbReference type="NCBI Taxonomy" id="2763672"/>
    <lineage>
        <taxon>Bacteria</taxon>
        <taxon>Bacillati</taxon>
        <taxon>Bacillota</taxon>
        <taxon>Clostridia</taxon>
        <taxon>Lachnospirales</taxon>
        <taxon>Lachnospiraceae</taxon>
        <taxon>Simiaoa</taxon>
    </lineage>
</organism>
<dbReference type="AlphaFoldDB" id="A0A7G9FTD4"/>
<dbReference type="Gene3D" id="1.10.287.130">
    <property type="match status" value="1"/>
</dbReference>
<dbReference type="InterPro" id="IPR004358">
    <property type="entry name" value="Sig_transdc_His_kin-like_C"/>
</dbReference>
<feature type="transmembrane region" description="Helical" evidence="13">
    <location>
        <begin position="30"/>
        <end position="53"/>
    </location>
</feature>
<feature type="domain" description="Histidine kinase" evidence="14">
    <location>
        <begin position="161"/>
        <end position="377"/>
    </location>
</feature>
<dbReference type="InterPro" id="IPR052023">
    <property type="entry name" value="Histidine_kinase_KdpD"/>
</dbReference>
<dbReference type="InterPro" id="IPR003594">
    <property type="entry name" value="HATPase_dom"/>
</dbReference>
<dbReference type="GO" id="GO:0000155">
    <property type="term" value="F:phosphorelay sensor kinase activity"/>
    <property type="evidence" value="ECO:0007669"/>
    <property type="project" value="InterPro"/>
</dbReference>
<feature type="transmembrane region" description="Helical" evidence="13">
    <location>
        <begin position="108"/>
        <end position="128"/>
    </location>
</feature>
<feature type="transmembrane region" description="Helical" evidence="13">
    <location>
        <begin position="84"/>
        <end position="102"/>
    </location>
</feature>
<evidence type="ECO:0000256" key="7">
    <source>
        <dbReference type="ARBA" id="ARBA00022741"/>
    </source>
</evidence>
<dbReference type="EC" id="2.7.13.3" evidence="3"/>
<name>A0A7G9FTD4_9FIRM</name>
<evidence type="ECO:0000256" key="3">
    <source>
        <dbReference type="ARBA" id="ARBA00012438"/>
    </source>
</evidence>
<evidence type="ECO:0000256" key="11">
    <source>
        <dbReference type="ARBA" id="ARBA00023012"/>
    </source>
</evidence>
<dbReference type="InterPro" id="IPR003661">
    <property type="entry name" value="HisK_dim/P_dom"/>
</dbReference>
<evidence type="ECO:0000256" key="8">
    <source>
        <dbReference type="ARBA" id="ARBA00022777"/>
    </source>
</evidence>
<evidence type="ECO:0000256" key="5">
    <source>
        <dbReference type="ARBA" id="ARBA00022679"/>
    </source>
</evidence>
<evidence type="ECO:0000313" key="15">
    <source>
        <dbReference type="EMBL" id="QNM01816.1"/>
    </source>
</evidence>
<evidence type="ECO:0000256" key="10">
    <source>
        <dbReference type="ARBA" id="ARBA00022989"/>
    </source>
</evidence>
<dbReference type="KEGG" id="ssun:H9Q77_12040"/>
<evidence type="ECO:0000256" key="12">
    <source>
        <dbReference type="ARBA" id="ARBA00023136"/>
    </source>
</evidence>
<keyword evidence="9" id="KW-0067">ATP-binding</keyword>
<dbReference type="Gene3D" id="3.30.565.10">
    <property type="entry name" value="Histidine kinase-like ATPase, C-terminal domain"/>
    <property type="match status" value="1"/>
</dbReference>
<dbReference type="PANTHER" id="PTHR45569:SF1">
    <property type="entry name" value="SENSOR PROTEIN KDPD"/>
    <property type="match status" value="1"/>
</dbReference>